<evidence type="ECO:0000256" key="2">
    <source>
        <dbReference type="ARBA" id="ARBA00022741"/>
    </source>
</evidence>
<dbReference type="SUPFAM" id="SSF52540">
    <property type="entry name" value="P-loop containing nucleoside triphosphate hydrolases"/>
    <property type="match status" value="1"/>
</dbReference>
<dbReference type="InterPro" id="IPR050153">
    <property type="entry name" value="Metal_Ion_Import_ABC"/>
</dbReference>
<protein>
    <submittedName>
        <fullName evidence="5">Iron complex transport system ATP-binding protein</fullName>
    </submittedName>
</protein>
<dbReference type="InterPro" id="IPR027417">
    <property type="entry name" value="P-loop_NTPase"/>
</dbReference>
<dbReference type="EMBL" id="FNQC01000028">
    <property type="protein sequence ID" value="SDZ57250.1"/>
    <property type="molecule type" value="Genomic_DNA"/>
</dbReference>
<dbReference type="PANTHER" id="PTHR42734:SF21">
    <property type="entry name" value="IRON ABC TRANSPORTER, ATP-BINDING PROTEIN"/>
    <property type="match status" value="1"/>
</dbReference>
<dbReference type="RefSeq" id="WP_019600579.1">
    <property type="nucleotide sequence ID" value="NZ_FNQC01000028.1"/>
</dbReference>
<accession>A0A1H3U471</accession>
<evidence type="ECO:0000313" key="6">
    <source>
        <dbReference type="Proteomes" id="UP000199663"/>
    </source>
</evidence>
<dbReference type="CDD" id="cd03214">
    <property type="entry name" value="ABC_Iron-Siderophores_B12_Hemin"/>
    <property type="match status" value="1"/>
</dbReference>
<reference evidence="5 6" key="1">
    <citation type="submission" date="2016-10" db="EMBL/GenBank/DDBJ databases">
        <authorList>
            <person name="Varghese N."/>
            <person name="Submissions S."/>
        </authorList>
    </citation>
    <scope>NUCLEOTIDE SEQUENCE [LARGE SCALE GENOMIC DNA]</scope>
    <source>
        <strain evidence="5 6">DSM 17997</strain>
    </source>
</reference>
<evidence type="ECO:0000256" key="1">
    <source>
        <dbReference type="ARBA" id="ARBA00022448"/>
    </source>
</evidence>
<feature type="domain" description="ABC transporter" evidence="4">
    <location>
        <begin position="11"/>
        <end position="251"/>
    </location>
</feature>
<evidence type="ECO:0000259" key="4">
    <source>
        <dbReference type="PROSITE" id="PS50893"/>
    </source>
</evidence>
<dbReference type="Proteomes" id="UP000199663">
    <property type="component" value="Unassembled WGS sequence"/>
</dbReference>
<keyword evidence="3 5" id="KW-0067">ATP-binding</keyword>
<keyword evidence="2" id="KW-0547">Nucleotide-binding</keyword>
<dbReference type="InterPro" id="IPR003439">
    <property type="entry name" value="ABC_transporter-like_ATP-bd"/>
</dbReference>
<dbReference type="Gene3D" id="3.40.50.300">
    <property type="entry name" value="P-loop containing nucleotide triphosphate hydrolases"/>
    <property type="match status" value="1"/>
</dbReference>
<dbReference type="SMART" id="SM00382">
    <property type="entry name" value="AAA"/>
    <property type="match status" value="1"/>
</dbReference>
<name>A0A1H3U471_9BACT</name>
<dbReference type="GO" id="GO:0005524">
    <property type="term" value="F:ATP binding"/>
    <property type="evidence" value="ECO:0007669"/>
    <property type="project" value="UniProtKB-KW"/>
</dbReference>
<dbReference type="Pfam" id="PF00005">
    <property type="entry name" value="ABC_tran"/>
    <property type="match status" value="1"/>
</dbReference>
<keyword evidence="6" id="KW-1185">Reference proteome</keyword>
<dbReference type="PROSITE" id="PS50893">
    <property type="entry name" value="ABC_TRANSPORTER_2"/>
    <property type="match status" value="1"/>
</dbReference>
<proteinExistence type="predicted"/>
<evidence type="ECO:0000256" key="3">
    <source>
        <dbReference type="ARBA" id="ARBA00022840"/>
    </source>
</evidence>
<keyword evidence="1" id="KW-0813">Transport</keyword>
<gene>
    <name evidence="5" type="ORF">SAMN05444412_12818</name>
</gene>
<evidence type="ECO:0000313" key="5">
    <source>
        <dbReference type="EMBL" id="SDZ57250.1"/>
    </source>
</evidence>
<organism evidence="5 6">
    <name type="scientific">Rhodonellum ikkaensis</name>
    <dbReference type="NCBI Taxonomy" id="336829"/>
    <lineage>
        <taxon>Bacteria</taxon>
        <taxon>Pseudomonadati</taxon>
        <taxon>Bacteroidota</taxon>
        <taxon>Cytophagia</taxon>
        <taxon>Cytophagales</taxon>
        <taxon>Cytophagaceae</taxon>
        <taxon>Rhodonellum</taxon>
    </lineage>
</organism>
<comment type="caution">
    <text evidence="5">The sequence shown here is derived from an EMBL/GenBank/DDBJ whole genome shotgun (WGS) entry which is preliminary data.</text>
</comment>
<dbReference type="InterPro" id="IPR003593">
    <property type="entry name" value="AAA+_ATPase"/>
</dbReference>
<dbReference type="PANTHER" id="PTHR42734">
    <property type="entry name" value="METAL TRANSPORT SYSTEM ATP-BINDING PROTEIN TM_0124-RELATED"/>
    <property type="match status" value="1"/>
</dbReference>
<sequence length="339" mass="37044">MSQTATDKTILVGKNLILGYRKGKVSNVVAQEISFCLEKGKLTCLLGPNGVGKSTLLKAIMGHNKPIGGTLVFAGKKLEEYSPKMLAKKIAVVLTDKVSTGNLTVAQLVALGRIPHTGWMGSLSETDRIKVEQAIESTHIGYLHDRRLSELSDGQLQKVMIARALAQDGEVLILDEPTAHLDLINRFEIMQLLRSIAIDQNKAILVVTHDLEIAIETADQFWIMQCGFPLTAGVPEDLILDGRINLLLPTDKLIFDSLSGKVQASNSFKYSTITGPEDWVKWVKTALRKNDIDSGNYISIELPSAIEKIKLISKNGEECIDGIGTLVEKLKSMKSGSSH</sequence>